<name>A0ACC2UZ66_9TREE</name>
<dbReference type="EMBL" id="JASBWS010000191">
    <property type="protein sequence ID" value="KAJ9091766.1"/>
    <property type="molecule type" value="Genomic_DNA"/>
</dbReference>
<reference evidence="1" key="1">
    <citation type="submission" date="2023-04" db="EMBL/GenBank/DDBJ databases">
        <title>Draft Genome sequencing of Naganishia species isolated from polar environments using Oxford Nanopore Technology.</title>
        <authorList>
            <person name="Leo P."/>
            <person name="Venkateswaran K."/>
        </authorList>
    </citation>
    <scope>NUCLEOTIDE SEQUENCE</scope>
    <source>
        <strain evidence="1">MNA-CCFEE 5262</strain>
    </source>
</reference>
<accession>A0ACC2UZ66</accession>
<evidence type="ECO:0000313" key="1">
    <source>
        <dbReference type="EMBL" id="KAJ9091766.1"/>
    </source>
</evidence>
<comment type="caution">
    <text evidence="1">The sequence shown here is derived from an EMBL/GenBank/DDBJ whole genome shotgun (WGS) entry which is preliminary data.</text>
</comment>
<proteinExistence type="predicted"/>
<keyword evidence="2" id="KW-1185">Reference proteome</keyword>
<organism evidence="1 2">
    <name type="scientific">Naganishia adeliensis</name>
    <dbReference type="NCBI Taxonomy" id="92952"/>
    <lineage>
        <taxon>Eukaryota</taxon>
        <taxon>Fungi</taxon>
        <taxon>Dikarya</taxon>
        <taxon>Basidiomycota</taxon>
        <taxon>Agaricomycotina</taxon>
        <taxon>Tremellomycetes</taxon>
        <taxon>Filobasidiales</taxon>
        <taxon>Filobasidiaceae</taxon>
        <taxon>Naganishia</taxon>
    </lineage>
</organism>
<gene>
    <name evidence="1" type="ORF">QFC20_007548</name>
</gene>
<protein>
    <submittedName>
        <fullName evidence="1">Uncharacterized protein</fullName>
    </submittedName>
</protein>
<sequence length="226" mass="24483">MPKEPSSREADYRSEPYRGSRVRPTTGDNSVASRTAGHPSSIALTDAYSLDASTNFDEDVFNANASLYWEPDGEGVPQMGEPGSGGNTYEKAKSTDMHVSCRVTFGNKVDKFRVLFCHICTSTCLKPCPKSHHPSCVAWVDIASDWSPNGGSEYEAIMGMLESAMQPAPVGSGWSLSEVGFRGREGDWCAERSDNGDIQQACKAAACDQIMKWRSTGARPKVPATE</sequence>
<evidence type="ECO:0000313" key="2">
    <source>
        <dbReference type="Proteomes" id="UP001230649"/>
    </source>
</evidence>
<dbReference type="Proteomes" id="UP001230649">
    <property type="component" value="Unassembled WGS sequence"/>
</dbReference>